<evidence type="ECO:0000256" key="2">
    <source>
        <dbReference type="ARBA" id="ARBA00022581"/>
    </source>
</evidence>
<feature type="compositionally biased region" description="Pro residues" evidence="3">
    <location>
        <begin position="419"/>
        <end position="626"/>
    </location>
</feature>
<organism evidence="7 9">
    <name type="scientific">Testudinid alphaherpesvirus 3</name>
    <dbReference type="NCBI Taxonomy" id="2560801"/>
    <lineage>
        <taxon>Viruses</taxon>
        <taxon>Duplodnaviria</taxon>
        <taxon>Heunggongvirae</taxon>
        <taxon>Peploviricota</taxon>
        <taxon>Herviviricetes</taxon>
        <taxon>Herpesvirales</taxon>
        <taxon>Orthoherpesviridae</taxon>
        <taxon>Alphaherpesvirinae</taxon>
        <taxon>Scutavirus</taxon>
        <taxon>Scutavirus testudinidalpha3</taxon>
    </lineage>
</organism>
<dbReference type="GeneID" id="26122592"/>
<evidence type="ECO:0000256" key="3">
    <source>
        <dbReference type="SAM" id="MobiDB-lite"/>
    </source>
</evidence>
<feature type="domain" description="Ig-like" evidence="5">
    <location>
        <begin position="711"/>
        <end position="813"/>
    </location>
</feature>
<dbReference type="SUPFAM" id="SSF48726">
    <property type="entry name" value="Immunoglobulin"/>
    <property type="match status" value="3"/>
</dbReference>
<name>A0A0M3LF21_9ALPH</name>
<proteinExistence type="inferred from homology"/>
<evidence type="ECO:0000313" key="7">
    <source>
        <dbReference type="EMBL" id="AIU39367.1"/>
    </source>
</evidence>
<feature type="transmembrane region" description="Helical" evidence="4">
    <location>
        <begin position="837"/>
        <end position="861"/>
    </location>
</feature>
<evidence type="ECO:0000313" key="6">
    <source>
        <dbReference type="EMBL" id="AIU39257.1"/>
    </source>
</evidence>
<reference evidence="8 9" key="1">
    <citation type="journal article" date="2015" name="J. Virol.">
        <title>The Genome of a Tortoise Herpesvirus (Testudinid Herpesvirus 3) Has a Novel Structure and Contains a Large Region That Is Not Required for Replication In Vitro or Virulence In Vivo.</title>
        <authorList>
            <person name="Gandar F."/>
            <person name="Wilkie G.S."/>
            <person name="Gatherer D."/>
            <person name="Kerr K."/>
            <person name="Marlier D."/>
            <person name="Diez M."/>
            <person name="Marschang R.E."/>
            <person name="Mast J."/>
            <person name="Dewals B.G."/>
            <person name="Davison A.J."/>
            <person name="Vanderplasschen A.F."/>
        </authorList>
    </citation>
    <scope>NUCLEOTIDE SEQUENCE [LARGE SCALE GENOMIC DNA]</scope>
    <source>
        <strain evidence="6 8">1976</strain>
        <strain evidence="7 9">4295/7R</strain>
    </source>
</reference>
<gene>
    <name evidence="7" type="primary">TE19</name>
</gene>
<evidence type="ECO:0000259" key="5">
    <source>
        <dbReference type="PROSITE" id="PS50835"/>
    </source>
</evidence>
<dbReference type="CDD" id="cd00096">
    <property type="entry name" value="Ig"/>
    <property type="match status" value="1"/>
</dbReference>
<keyword evidence="2" id="KW-0945">Host-virus interaction</keyword>
<keyword evidence="4" id="KW-0472">Membrane</keyword>
<dbReference type="InterPro" id="IPR036179">
    <property type="entry name" value="Ig-like_dom_sf"/>
</dbReference>
<protein>
    <submittedName>
        <fullName evidence="7">Membrane protein TE19</fullName>
    </submittedName>
</protein>
<evidence type="ECO:0000256" key="1">
    <source>
        <dbReference type="ARBA" id="ARBA00005284"/>
    </source>
</evidence>
<dbReference type="KEGG" id="vg:26122592"/>
<dbReference type="InterPro" id="IPR007110">
    <property type="entry name" value="Ig-like_dom"/>
</dbReference>
<evidence type="ECO:0000256" key="4">
    <source>
        <dbReference type="SAM" id="Phobius"/>
    </source>
</evidence>
<evidence type="ECO:0000313" key="8">
    <source>
        <dbReference type="Proteomes" id="UP000208106"/>
    </source>
</evidence>
<dbReference type="EMBL" id="KM924292">
    <property type="protein sequence ID" value="AIU39257.1"/>
    <property type="molecule type" value="Genomic_DNA"/>
</dbReference>
<keyword evidence="8" id="KW-1185">Reference proteome</keyword>
<keyword evidence="4" id="KW-1133">Transmembrane helix</keyword>
<dbReference type="EMBL" id="KM924293">
    <property type="protein sequence ID" value="AIU39367.1"/>
    <property type="molecule type" value="Genomic_DNA"/>
</dbReference>
<accession>A0A0M3LF21</accession>
<feature type="domain" description="Ig-like" evidence="5">
    <location>
        <begin position="622"/>
        <end position="706"/>
    </location>
</feature>
<feature type="domain" description="Ig-like" evidence="5">
    <location>
        <begin position="256"/>
        <end position="364"/>
    </location>
</feature>
<dbReference type="Proteomes" id="UP000208106">
    <property type="component" value="Segment"/>
</dbReference>
<dbReference type="InterPro" id="IPR013783">
    <property type="entry name" value="Ig-like_fold"/>
</dbReference>
<comment type="similarity">
    <text evidence="1">Belongs to the herpesviridae glycoprotein C family.</text>
</comment>
<dbReference type="PROSITE" id="PS50835">
    <property type="entry name" value="IG_LIKE"/>
    <property type="match status" value="3"/>
</dbReference>
<dbReference type="Gene3D" id="2.60.40.10">
    <property type="entry name" value="Immunoglobulins"/>
    <property type="match status" value="2"/>
</dbReference>
<dbReference type="RefSeq" id="YP_009176877.1">
    <property type="nucleotide sequence ID" value="NC_027916.2"/>
</dbReference>
<feature type="region of interest" description="Disordered" evidence="3">
    <location>
        <begin position="419"/>
        <end position="629"/>
    </location>
</feature>
<keyword evidence="4" id="KW-0812">Transmembrane</keyword>
<sequence length="876" mass="95736">MMVILIPVITILLGGYFGLGNAAIAPTYSAIFVYDHEMIILPCASRDEKRRDPFPYSVSVTLNKSPIYFFDSETDQQSYEYGNPMATDPSYIDGSYKISGVSADKIGSYNISISAANGEVLERCLFNLVYRLDSNPLVNRLVSRTYPFVNRHMIYSPVTNKRVSIPCSGLKSSPLVAGGLVMTDQLYPWDTTHTISNWTDGQVTFSPREGFTQYQDSPQYYELGGSTNQYNTSWHCFVDDGNVASLDGYQVLGQYPPVKMQERAHLGQLVKVQQNSWAQLPCYAQTVNNPDPTLVGVIWHRNGVLVNSTGEDSGLVVGESGKESLYSNRVNATASIAQTKPHHSGVYTCTVFYNDTQIYRRQLTLYVAEEIYTIQNDMYDKYIAYRKTIPTVTDESVIDSGWSTLLATEPVGEPIAVTTPPPPITPPEEVTPPITPPEEVTPPITPPEEVTPPITPPEEVTPPITPPEEVTPPITPPEEVTPPITPPEEVTPPITPPEEVTPPITPPEEVTPPITPPEEVTPPITPPEEVTPPITPPEEVTPPITPPEEVTPPITPPEEVTPPITPPEEVTPPITPPEEVTPPITPPEEVTPPITPPEEVTPPITPPEEVTPPITPPEEVTPPITPPSSSLKLTMGTSWYVFNRMRIVCRMESYSSAGGSIHWFLDGEKLEGRSNDVESSDNNTYTYHSILTIGITPDMQGAELKCIGCHPSLIGACLSDRTFISTTTVPTVAISVKNGTIFSPTKLKCVATDVPATAALQWFVNGLETPALSISELSISSPQNVTKTITLKAVSIKATAAEPDDVYFCRLTDPTHLEDHVGDTVILPRPSIASYSVVYIGIGLAIALGVGIISGLLYMFINMSQKYARYRPLVKR</sequence>
<dbReference type="Proteomes" id="UP000240599">
    <property type="component" value="Segment"/>
</dbReference>
<evidence type="ECO:0000313" key="9">
    <source>
        <dbReference type="Proteomes" id="UP000240599"/>
    </source>
</evidence>